<evidence type="ECO:0000313" key="3">
    <source>
        <dbReference type="EnsemblMetazoa" id="CapteP66092"/>
    </source>
</evidence>
<dbReference type="EMBL" id="AMQN01011920">
    <property type="status" value="NOT_ANNOTATED_CDS"/>
    <property type="molecule type" value="Genomic_DNA"/>
</dbReference>
<protein>
    <recommendedName>
        <fullName evidence="1">DUF8207 domain-containing protein</fullName>
    </recommendedName>
</protein>
<gene>
    <name evidence="2" type="ORF">CAPTEDRAFT_66092</name>
</gene>
<evidence type="ECO:0000259" key="1">
    <source>
        <dbReference type="Pfam" id="PF26634"/>
    </source>
</evidence>
<accession>R7TMY8</accession>
<dbReference type="EMBL" id="KB309187">
    <property type="protein sequence ID" value="ELT95233.1"/>
    <property type="molecule type" value="Genomic_DNA"/>
</dbReference>
<feature type="non-terminal residue" evidence="2">
    <location>
        <position position="159"/>
    </location>
</feature>
<dbReference type="AlphaFoldDB" id="R7TMY8"/>
<dbReference type="PANTHER" id="PTHR35374">
    <property type="entry name" value="CYCLIN-DEPENDENT KINASE 11A-LIKE"/>
    <property type="match status" value="1"/>
</dbReference>
<sequence length="159" mass="17793">ANQPEMIGNIAASYLRKFATKKDADTTYGIRNEGEKFFIGDTEIDVNDNNIIVGDKEYEGSPGLWELIVMKTPDENIFTRKDYENYVQIMSNTNALRKGNNKDSRAPRSSKSAVVIIPSDPDALLERFDLLMASKAASNTGVRNEIVSICDELKRQNVL</sequence>
<reference evidence="2 4" key="2">
    <citation type="journal article" date="2013" name="Nature">
        <title>Insights into bilaterian evolution from three spiralian genomes.</title>
        <authorList>
            <person name="Simakov O."/>
            <person name="Marletaz F."/>
            <person name="Cho S.J."/>
            <person name="Edsinger-Gonzales E."/>
            <person name="Havlak P."/>
            <person name="Hellsten U."/>
            <person name="Kuo D.H."/>
            <person name="Larsson T."/>
            <person name="Lv J."/>
            <person name="Arendt D."/>
            <person name="Savage R."/>
            <person name="Osoegawa K."/>
            <person name="de Jong P."/>
            <person name="Grimwood J."/>
            <person name="Chapman J.A."/>
            <person name="Shapiro H."/>
            <person name="Aerts A."/>
            <person name="Otillar R.P."/>
            <person name="Terry A.Y."/>
            <person name="Boore J.L."/>
            <person name="Grigoriev I.V."/>
            <person name="Lindberg D.R."/>
            <person name="Seaver E.C."/>
            <person name="Weisblat D.A."/>
            <person name="Putnam N.H."/>
            <person name="Rokhsar D.S."/>
        </authorList>
    </citation>
    <scope>NUCLEOTIDE SEQUENCE</scope>
    <source>
        <strain evidence="2 4">I ESC-2004</strain>
    </source>
</reference>
<dbReference type="Pfam" id="PF26634">
    <property type="entry name" value="DUF8207"/>
    <property type="match status" value="1"/>
</dbReference>
<feature type="domain" description="DUF8207" evidence="1">
    <location>
        <begin position="24"/>
        <end position="111"/>
    </location>
</feature>
<dbReference type="Proteomes" id="UP000014760">
    <property type="component" value="Unassembled WGS sequence"/>
</dbReference>
<reference evidence="3" key="3">
    <citation type="submission" date="2015-06" db="UniProtKB">
        <authorList>
            <consortium name="EnsemblMetazoa"/>
        </authorList>
    </citation>
    <scope>IDENTIFICATION</scope>
</reference>
<proteinExistence type="predicted"/>
<reference evidence="4" key="1">
    <citation type="submission" date="2012-12" db="EMBL/GenBank/DDBJ databases">
        <authorList>
            <person name="Hellsten U."/>
            <person name="Grimwood J."/>
            <person name="Chapman J.A."/>
            <person name="Shapiro H."/>
            <person name="Aerts A."/>
            <person name="Otillar R.P."/>
            <person name="Terry A.Y."/>
            <person name="Boore J.L."/>
            <person name="Simakov O."/>
            <person name="Marletaz F."/>
            <person name="Cho S.-J."/>
            <person name="Edsinger-Gonzales E."/>
            <person name="Havlak P."/>
            <person name="Kuo D.-H."/>
            <person name="Larsson T."/>
            <person name="Lv J."/>
            <person name="Arendt D."/>
            <person name="Savage R."/>
            <person name="Osoegawa K."/>
            <person name="de Jong P."/>
            <person name="Lindberg D.R."/>
            <person name="Seaver E.C."/>
            <person name="Weisblat D.A."/>
            <person name="Putnam N.H."/>
            <person name="Grigoriev I.V."/>
            <person name="Rokhsar D.S."/>
        </authorList>
    </citation>
    <scope>NUCLEOTIDE SEQUENCE</scope>
    <source>
        <strain evidence="4">I ESC-2004</strain>
    </source>
</reference>
<dbReference type="EnsemblMetazoa" id="CapteT66092">
    <property type="protein sequence ID" value="CapteP66092"/>
    <property type="gene ID" value="CapteG66092"/>
</dbReference>
<dbReference type="PANTHER" id="PTHR35374:SF1">
    <property type="entry name" value="PROTEIN KINASE DOMAIN-CONTAINING PROTEIN"/>
    <property type="match status" value="1"/>
</dbReference>
<name>R7TMY8_CAPTE</name>
<dbReference type="OMA" id="DNTIDCE"/>
<evidence type="ECO:0000313" key="4">
    <source>
        <dbReference type="Proteomes" id="UP000014760"/>
    </source>
</evidence>
<keyword evidence="4" id="KW-1185">Reference proteome</keyword>
<dbReference type="OrthoDB" id="7694400at2759"/>
<feature type="non-terminal residue" evidence="2">
    <location>
        <position position="1"/>
    </location>
</feature>
<dbReference type="HOGENOM" id="CLU_1665076_0_0_1"/>
<organism evidence="2">
    <name type="scientific">Capitella teleta</name>
    <name type="common">Polychaete worm</name>
    <dbReference type="NCBI Taxonomy" id="283909"/>
    <lineage>
        <taxon>Eukaryota</taxon>
        <taxon>Metazoa</taxon>
        <taxon>Spiralia</taxon>
        <taxon>Lophotrochozoa</taxon>
        <taxon>Annelida</taxon>
        <taxon>Polychaeta</taxon>
        <taxon>Sedentaria</taxon>
        <taxon>Scolecida</taxon>
        <taxon>Capitellidae</taxon>
        <taxon>Capitella</taxon>
    </lineage>
</organism>
<evidence type="ECO:0000313" key="2">
    <source>
        <dbReference type="EMBL" id="ELT95233.1"/>
    </source>
</evidence>
<dbReference type="InterPro" id="IPR058520">
    <property type="entry name" value="DUF8207"/>
</dbReference>